<protein>
    <submittedName>
        <fullName evidence="2">Lysophospholipase</fullName>
    </submittedName>
</protein>
<sequence>MITERVVLESRPWSGYPGAQLVPHGFTADALNAWFIDEWYDTPIFVKRELRTGPPTSDGIVPHPQSEDDRRSAAQGNILFPRIPDVETLATRNLTKQPTFFGCNAAGSSPMSLSSFTDSKFDLTADKAFNLATYGRGTVGSS</sequence>
<gene>
    <name evidence="2" type="ORF">GLRG_05858</name>
</gene>
<dbReference type="VEuPathDB" id="FungiDB:GLRG_05858"/>
<organism evidence="3">
    <name type="scientific">Colletotrichum graminicola (strain M1.001 / M2 / FGSC 10212)</name>
    <name type="common">Maize anthracnose fungus</name>
    <name type="synonym">Glomerella graminicola</name>
    <dbReference type="NCBI Taxonomy" id="645133"/>
    <lineage>
        <taxon>Eukaryota</taxon>
        <taxon>Fungi</taxon>
        <taxon>Dikarya</taxon>
        <taxon>Ascomycota</taxon>
        <taxon>Pezizomycotina</taxon>
        <taxon>Sordariomycetes</taxon>
        <taxon>Hypocreomycetidae</taxon>
        <taxon>Glomerellales</taxon>
        <taxon>Glomerellaceae</taxon>
        <taxon>Colletotrichum</taxon>
        <taxon>Colletotrichum graminicola species complex</taxon>
    </lineage>
</organism>
<dbReference type="RefSeq" id="XP_008094734.1">
    <property type="nucleotide sequence ID" value="XM_008096543.1"/>
</dbReference>
<dbReference type="eggNOG" id="KOG1325">
    <property type="taxonomic scope" value="Eukaryota"/>
</dbReference>
<keyword evidence="3" id="KW-1185">Reference proteome</keyword>
<dbReference type="Proteomes" id="UP000008782">
    <property type="component" value="Unassembled WGS sequence"/>
</dbReference>
<dbReference type="HOGENOM" id="CLU_1815660_0_0_1"/>
<proteinExistence type="predicted"/>
<dbReference type="GeneID" id="24411223"/>
<name>E3QI99_COLGM</name>
<evidence type="ECO:0000313" key="2">
    <source>
        <dbReference type="EMBL" id="EFQ30714.1"/>
    </source>
</evidence>
<dbReference type="SUPFAM" id="SSF52151">
    <property type="entry name" value="FabD/lysophospholipase-like"/>
    <property type="match status" value="1"/>
</dbReference>
<feature type="region of interest" description="Disordered" evidence="1">
    <location>
        <begin position="52"/>
        <end position="77"/>
    </location>
</feature>
<dbReference type="EMBL" id="GG697350">
    <property type="protein sequence ID" value="EFQ30714.1"/>
    <property type="molecule type" value="Genomic_DNA"/>
</dbReference>
<reference evidence="3" key="1">
    <citation type="journal article" date="2012" name="Nat. Genet.">
        <title>Lifestyle transitions in plant pathogenic Colletotrichum fungi deciphered by genome and transcriptome analyses.</title>
        <authorList>
            <person name="O'Connell R.J."/>
            <person name="Thon M.R."/>
            <person name="Hacquard S."/>
            <person name="Amyotte S.G."/>
            <person name="Kleemann J."/>
            <person name="Torres M.F."/>
            <person name="Damm U."/>
            <person name="Buiate E.A."/>
            <person name="Epstein L."/>
            <person name="Alkan N."/>
            <person name="Altmueller J."/>
            <person name="Alvarado-Balderrama L."/>
            <person name="Bauser C.A."/>
            <person name="Becker C."/>
            <person name="Birren B.W."/>
            <person name="Chen Z."/>
            <person name="Choi J."/>
            <person name="Crouch J.A."/>
            <person name="Duvick J.P."/>
            <person name="Farman M.A."/>
            <person name="Gan P."/>
            <person name="Heiman D."/>
            <person name="Henrissat B."/>
            <person name="Howard R.J."/>
            <person name="Kabbage M."/>
            <person name="Koch C."/>
            <person name="Kracher B."/>
            <person name="Kubo Y."/>
            <person name="Law A.D."/>
            <person name="Lebrun M.-H."/>
            <person name="Lee Y.-H."/>
            <person name="Miyara I."/>
            <person name="Moore N."/>
            <person name="Neumann U."/>
            <person name="Nordstroem K."/>
            <person name="Panaccione D.G."/>
            <person name="Panstruga R."/>
            <person name="Place M."/>
            <person name="Proctor R.H."/>
            <person name="Prusky D."/>
            <person name="Rech G."/>
            <person name="Reinhardt R."/>
            <person name="Rollins J.A."/>
            <person name="Rounsley S."/>
            <person name="Schardl C.L."/>
            <person name="Schwartz D.C."/>
            <person name="Shenoy N."/>
            <person name="Shirasu K."/>
            <person name="Sikhakolli U.R."/>
            <person name="Stueber K."/>
            <person name="Sukno S.A."/>
            <person name="Sweigard J.A."/>
            <person name="Takano Y."/>
            <person name="Takahara H."/>
            <person name="Trail F."/>
            <person name="van der Does H.C."/>
            <person name="Voll L.M."/>
            <person name="Will I."/>
            <person name="Young S."/>
            <person name="Zeng Q."/>
            <person name="Zhang J."/>
            <person name="Zhou S."/>
            <person name="Dickman M.B."/>
            <person name="Schulze-Lefert P."/>
            <person name="Ver Loren van Themaat E."/>
            <person name="Ma L.-J."/>
            <person name="Vaillancourt L.J."/>
        </authorList>
    </citation>
    <scope>NUCLEOTIDE SEQUENCE [LARGE SCALE GENOMIC DNA]</scope>
    <source>
        <strain evidence="3">M1.001 / M2 / FGSC 10212</strain>
    </source>
</reference>
<evidence type="ECO:0000256" key="1">
    <source>
        <dbReference type="SAM" id="MobiDB-lite"/>
    </source>
</evidence>
<dbReference type="InterPro" id="IPR016035">
    <property type="entry name" value="Acyl_Trfase/lysoPLipase"/>
</dbReference>
<dbReference type="AlphaFoldDB" id="E3QI99"/>
<dbReference type="STRING" id="645133.E3QI99"/>
<accession>E3QI99</accession>
<evidence type="ECO:0000313" key="3">
    <source>
        <dbReference type="Proteomes" id="UP000008782"/>
    </source>
</evidence>
<dbReference type="OrthoDB" id="4084751at2759"/>